<keyword evidence="1" id="KW-0472">Membrane</keyword>
<proteinExistence type="predicted"/>
<feature type="transmembrane region" description="Helical" evidence="1">
    <location>
        <begin position="79"/>
        <end position="100"/>
    </location>
</feature>
<keyword evidence="1" id="KW-0812">Transmembrane</keyword>
<protein>
    <submittedName>
        <fullName evidence="2">Uncharacterized protein</fullName>
    </submittedName>
</protein>
<accession>A0A1Q3FPK3</accession>
<keyword evidence="1" id="KW-1133">Transmembrane helix</keyword>
<feature type="transmembrane region" description="Helical" evidence="1">
    <location>
        <begin position="53"/>
        <end position="73"/>
    </location>
</feature>
<evidence type="ECO:0000256" key="1">
    <source>
        <dbReference type="SAM" id="Phobius"/>
    </source>
</evidence>
<dbReference type="EMBL" id="GFDL01005504">
    <property type="protein sequence ID" value="JAV29541.1"/>
    <property type="molecule type" value="Transcribed_RNA"/>
</dbReference>
<dbReference type="AlphaFoldDB" id="A0A1Q3FPK3"/>
<feature type="transmembrane region" description="Helical" evidence="1">
    <location>
        <begin position="112"/>
        <end position="136"/>
    </location>
</feature>
<reference evidence="2" key="1">
    <citation type="submission" date="2017-01" db="EMBL/GenBank/DDBJ databases">
        <title>A deep insight into the sialotranscriptome of adult male and female Cluex tarsalis mosquitoes.</title>
        <authorList>
            <person name="Ribeiro J.M."/>
            <person name="Moreira F."/>
            <person name="Bernard K.A."/>
            <person name="Calvo E."/>
        </authorList>
    </citation>
    <scope>NUCLEOTIDE SEQUENCE</scope>
    <source>
        <strain evidence="2">Kern County</strain>
        <tissue evidence="2">Salivary glands</tissue>
    </source>
</reference>
<organism evidence="2">
    <name type="scientific">Culex tarsalis</name>
    <name type="common">Encephalitis mosquito</name>
    <dbReference type="NCBI Taxonomy" id="7177"/>
    <lineage>
        <taxon>Eukaryota</taxon>
        <taxon>Metazoa</taxon>
        <taxon>Ecdysozoa</taxon>
        <taxon>Arthropoda</taxon>
        <taxon>Hexapoda</taxon>
        <taxon>Insecta</taxon>
        <taxon>Pterygota</taxon>
        <taxon>Neoptera</taxon>
        <taxon>Endopterygota</taxon>
        <taxon>Diptera</taxon>
        <taxon>Nematocera</taxon>
        <taxon>Culicoidea</taxon>
        <taxon>Culicidae</taxon>
        <taxon>Culicinae</taxon>
        <taxon>Culicini</taxon>
        <taxon>Culex</taxon>
        <taxon>Culex</taxon>
    </lineage>
</organism>
<sequence length="179" mass="20769">MEGYLRFYIKFQGYTMAVVCILASVLATMVIYQNNDLHYPLEEFYNYRFMGSSALVFGACWFVVGASMLYGIIKEVKVYLYPFAVMYMLDLFLIFLRDIVSIWTNRPWYEIILLNPVAGFVALYTTLHIMMSLVALGKLFDQDPLALRGTNFVRFKTENRPGEYDPQEHLGDELSLVTE</sequence>
<feature type="transmembrane region" description="Helical" evidence="1">
    <location>
        <begin position="12"/>
        <end position="32"/>
    </location>
</feature>
<name>A0A1Q3FPK3_CULTA</name>
<evidence type="ECO:0000313" key="2">
    <source>
        <dbReference type="EMBL" id="JAV29541.1"/>
    </source>
</evidence>